<feature type="transmembrane region" description="Helical" evidence="1">
    <location>
        <begin position="35"/>
        <end position="55"/>
    </location>
</feature>
<gene>
    <name evidence="2" type="ORF">HLASF_2092</name>
</gene>
<keyword evidence="1" id="KW-0472">Membrane</keyword>
<keyword evidence="1" id="KW-1133">Transmembrane helix</keyword>
<reference evidence="2 3" key="1">
    <citation type="journal article" date="2015" name="ISME J.">
        <title>Elemental sulfur and acetate can support life of a novel strictly anaerobic haloarchaeon.</title>
        <authorList>
            <person name="Sorokin D.Y."/>
            <person name="Kublanov I.V."/>
            <person name="Gavrilov S.N."/>
            <person name="Rojo D."/>
            <person name="Roman P."/>
            <person name="Golyshin P.N."/>
            <person name="Slepak V.Z."/>
            <person name="Smedile F."/>
            <person name="Ferrer M."/>
            <person name="Messina E."/>
            <person name="La Cono V."/>
            <person name="Yakimov M.M."/>
        </authorList>
    </citation>
    <scope>NUCLEOTIDE SEQUENCE [LARGE SCALE GENOMIC DNA]</scope>
    <source>
        <strain evidence="2 3">HSR2</strain>
    </source>
</reference>
<feature type="transmembrane region" description="Helical" evidence="1">
    <location>
        <begin position="142"/>
        <end position="169"/>
    </location>
</feature>
<accession>A0A0F7PG39</accession>
<dbReference type="RefSeq" id="WP_050049206.1">
    <property type="nucleotide sequence ID" value="NZ_CP008874.1"/>
</dbReference>
<protein>
    <submittedName>
        <fullName evidence="2">Uncharacterized protein</fullName>
    </submittedName>
</protein>
<keyword evidence="1" id="KW-0812">Transmembrane</keyword>
<dbReference type="Proteomes" id="UP000069906">
    <property type="component" value="Chromosome"/>
</dbReference>
<dbReference type="AlphaFoldDB" id="A0A0F7PG39"/>
<feature type="transmembrane region" description="Helical" evidence="1">
    <location>
        <begin position="61"/>
        <end position="82"/>
    </location>
</feature>
<dbReference type="HOGENOM" id="CLU_1187749_0_0_2"/>
<evidence type="ECO:0000256" key="1">
    <source>
        <dbReference type="SAM" id="Phobius"/>
    </source>
</evidence>
<name>A0A0F7PG39_9EURY</name>
<evidence type="ECO:0000313" key="2">
    <source>
        <dbReference type="EMBL" id="AKH98554.1"/>
    </source>
</evidence>
<dbReference type="GeneID" id="25160242"/>
<feature type="transmembrane region" description="Helical" evidence="1">
    <location>
        <begin position="190"/>
        <end position="207"/>
    </location>
</feature>
<dbReference type="PATRIC" id="fig|1604004.4.peg.2187"/>
<feature type="transmembrane region" description="Helical" evidence="1">
    <location>
        <begin position="103"/>
        <end position="122"/>
    </location>
</feature>
<evidence type="ECO:0000313" key="3">
    <source>
        <dbReference type="Proteomes" id="UP000069906"/>
    </source>
</evidence>
<organism evidence="2 3">
    <name type="scientific">Halanaeroarchaeum sulfurireducens</name>
    <dbReference type="NCBI Taxonomy" id="1604004"/>
    <lineage>
        <taxon>Archaea</taxon>
        <taxon>Methanobacteriati</taxon>
        <taxon>Methanobacteriota</taxon>
        <taxon>Stenosarchaea group</taxon>
        <taxon>Halobacteria</taxon>
        <taxon>Halobacteriales</taxon>
        <taxon>Halobacteriaceae</taxon>
        <taxon>Halanaeroarchaeum</taxon>
    </lineage>
</organism>
<dbReference type="OrthoDB" id="163266at2157"/>
<dbReference type="InterPro" id="IPR055952">
    <property type="entry name" value="DUF7530"/>
</dbReference>
<keyword evidence="3" id="KW-1185">Reference proteome</keyword>
<dbReference type="Pfam" id="PF24374">
    <property type="entry name" value="DUF7530"/>
    <property type="match status" value="1"/>
</dbReference>
<dbReference type="KEGG" id="hsu:HLASF_2092"/>
<sequence>MSERGKPTGYSVYGETWVFECIVGAIPGVDISDRAALLVQFFLFEAFIVAIAATYDRWGAVLPGTAAILVATAGSAFMLDIGNRIRSVTVPRTYRQLLFSTSLEVVFGVVGYAAVLTILFVYQPRHGPTLLESVLGPQVPLVAAFLFFLILWDIAYRIGTGWWIALLAIWRAFELDPDAAVADELRAIDYRAAVFALLQLTLLPFVWDYRLLATGLVGHVLAVLVLLVGARLKTGR</sequence>
<proteinExistence type="predicted"/>
<feature type="transmembrane region" description="Helical" evidence="1">
    <location>
        <begin position="213"/>
        <end position="232"/>
    </location>
</feature>
<dbReference type="EMBL" id="CP008874">
    <property type="protein sequence ID" value="AKH98554.1"/>
    <property type="molecule type" value="Genomic_DNA"/>
</dbReference>